<keyword evidence="2" id="KW-0472">Membrane</keyword>
<evidence type="ECO:0000313" key="5">
    <source>
        <dbReference type="EMBL" id="RGK83794.1"/>
    </source>
</evidence>
<name>A0A3E4PUP3_9FIRM</name>
<dbReference type="RefSeq" id="WP_117659685.1">
    <property type="nucleotide sequence ID" value="NZ_QSRA01000008.1"/>
</dbReference>
<protein>
    <submittedName>
        <fullName evidence="5">FMN-binding protein</fullName>
    </submittedName>
</protein>
<dbReference type="Gene3D" id="2.160.20.110">
    <property type="match status" value="1"/>
</dbReference>
<evidence type="ECO:0000256" key="1">
    <source>
        <dbReference type="SAM" id="MobiDB-lite"/>
    </source>
</evidence>
<sequence length="737" mass="78682">MHLKEKVKYTIMKSAAFALSSAMLIMSVPISVNAEETQYADGTFEGSGKGHVDTIVLDVTIANGKIVDIKTKQQNETPEYWEMAVPDMYNNIINKGDTAVDTISGATDSSNGIKDAVNQALEISASKATEDKNKIFESGNGTQDDPYIIHTTDQLQKFAKSVTADNDYSGKYIVLDSDVNISDISWEPIGGNDCAFNGDFNGQNHSIIGMKIGSYSNSYMITGKNTYVGFFGILNKDAQIKNLKITGIDIESEGRNGNGIIGSIAGGMNGYDDKGNLHGAVIDNCYVSGSIYHESDNGDNYVGGIVGWQKKGAVINCKSDVVVSCYVSDQDKIAAAAGIAGILDQGLIANSLSLESVGGGTDGNNSVTPIISNLVAINKGTVSSCYASGSLSTRNESKYAGMISGWITATGKAYDSKYDKETGMSIGGESITPPTPVGTQDAASLNDDGFTYAGGLSDNLEGFELSGLKETADDLNASFKNYPVDITRYGVNINSLKKWYVGTNSYYADLGSAKATIVYKQPVCELVPESALQYKKVIEQIDAIGDVTLEKENAIQEARTGYDALSEDQKTKVSNYELLTQAEAKLSELKKEEENSKTDKIAATEVEKKIDAIGTVTKDSGDIIKAARAAYDALSDTQKAMVSNVDVLTTAEEAYKKLNSSGNTPNTNDILTGTDKSLSDTKNTSPQTIEGKSLKGTSKTVKTGDTAKIFLPICGIIFSAGLIMIVVIRHKKNKYMP</sequence>
<dbReference type="Gene3D" id="3.90.1010.20">
    <property type="match status" value="1"/>
</dbReference>
<evidence type="ECO:0000256" key="2">
    <source>
        <dbReference type="SAM" id="Phobius"/>
    </source>
</evidence>
<dbReference type="Pfam" id="PF04205">
    <property type="entry name" value="FMN_bind"/>
    <property type="match status" value="1"/>
</dbReference>
<accession>A0A3E4PUP3</accession>
<gene>
    <name evidence="5" type="ORF">DXC93_07290</name>
</gene>
<evidence type="ECO:0000313" key="6">
    <source>
        <dbReference type="Proteomes" id="UP000261324"/>
    </source>
</evidence>
<keyword evidence="3" id="KW-0732">Signal</keyword>
<keyword evidence="2" id="KW-1133">Transmembrane helix</keyword>
<feature type="transmembrane region" description="Helical" evidence="2">
    <location>
        <begin position="709"/>
        <end position="728"/>
    </location>
</feature>
<reference evidence="5 6" key="1">
    <citation type="submission" date="2018-08" db="EMBL/GenBank/DDBJ databases">
        <title>A genome reference for cultivated species of the human gut microbiota.</title>
        <authorList>
            <person name="Zou Y."/>
            <person name="Xue W."/>
            <person name="Luo G."/>
        </authorList>
    </citation>
    <scope>NUCLEOTIDE SEQUENCE [LARGE SCALE GENOMIC DNA]</scope>
    <source>
        <strain evidence="5 6">TF09-3</strain>
    </source>
</reference>
<dbReference type="InterPro" id="IPR007329">
    <property type="entry name" value="FMN-bd"/>
</dbReference>
<proteinExistence type="predicted"/>
<keyword evidence="2" id="KW-0812">Transmembrane</keyword>
<comment type="caution">
    <text evidence="5">The sequence shown here is derived from an EMBL/GenBank/DDBJ whole genome shotgun (WGS) entry which is preliminary data.</text>
</comment>
<evidence type="ECO:0000256" key="3">
    <source>
        <dbReference type="SAM" id="SignalP"/>
    </source>
</evidence>
<dbReference type="AlphaFoldDB" id="A0A3E4PUP3"/>
<dbReference type="Proteomes" id="UP000261324">
    <property type="component" value="Unassembled WGS sequence"/>
</dbReference>
<dbReference type="EMBL" id="QSRA01000008">
    <property type="protein sequence ID" value="RGK83794.1"/>
    <property type="molecule type" value="Genomic_DNA"/>
</dbReference>
<feature type="chain" id="PRO_5017647065" evidence="3">
    <location>
        <begin position="35"/>
        <end position="737"/>
    </location>
</feature>
<organism evidence="5 6">
    <name type="scientific">Dorea formicigenerans</name>
    <dbReference type="NCBI Taxonomy" id="39486"/>
    <lineage>
        <taxon>Bacteria</taxon>
        <taxon>Bacillati</taxon>
        <taxon>Bacillota</taxon>
        <taxon>Clostridia</taxon>
        <taxon>Lachnospirales</taxon>
        <taxon>Lachnospiraceae</taxon>
        <taxon>Dorea</taxon>
    </lineage>
</organism>
<dbReference type="SMART" id="SM00900">
    <property type="entry name" value="FMN_bind"/>
    <property type="match status" value="1"/>
</dbReference>
<dbReference type="GO" id="GO:0010181">
    <property type="term" value="F:FMN binding"/>
    <property type="evidence" value="ECO:0007669"/>
    <property type="project" value="InterPro"/>
</dbReference>
<evidence type="ECO:0000259" key="4">
    <source>
        <dbReference type="SMART" id="SM00900"/>
    </source>
</evidence>
<feature type="domain" description="FMN-binding" evidence="4">
    <location>
        <begin position="50"/>
        <end position="124"/>
    </location>
</feature>
<dbReference type="GO" id="GO:0016020">
    <property type="term" value="C:membrane"/>
    <property type="evidence" value="ECO:0007669"/>
    <property type="project" value="InterPro"/>
</dbReference>
<feature type="signal peptide" evidence="3">
    <location>
        <begin position="1"/>
        <end position="34"/>
    </location>
</feature>
<feature type="region of interest" description="Disordered" evidence="1">
    <location>
        <begin position="659"/>
        <end position="699"/>
    </location>
</feature>